<reference evidence="2" key="1">
    <citation type="submission" date="2017-03" db="EMBL/GenBank/DDBJ databases">
        <title>FDA dAtabase for Regulatory Grade micrObial Sequences (FDA-ARGOS): Supporting development and validation of Infectious Disease Dx tests.</title>
        <authorList>
            <person name="Campos J."/>
            <person name="Goldberg B."/>
            <person name="Tallon L."/>
            <person name="Sadzewicz L."/>
            <person name="Sengamalay N."/>
            <person name="Ott S."/>
            <person name="Godinez A."/>
            <person name="Nagaraj S."/>
            <person name="Vyas G."/>
            <person name="Aluvathingal J."/>
            <person name="Nadendla S."/>
            <person name="Geyer C."/>
            <person name="Nandy P."/>
            <person name="Hobson J."/>
            <person name="Sichtig H."/>
        </authorList>
    </citation>
    <scope>NUCLEOTIDE SEQUENCE [LARGE SCALE GENOMIC DNA]</scope>
    <source>
        <strain evidence="2">FDAARGOS_260</strain>
    </source>
</reference>
<proteinExistence type="predicted"/>
<gene>
    <name evidence="1" type="ORF">A6J88_10445</name>
</gene>
<evidence type="ECO:0000313" key="2">
    <source>
        <dbReference type="Proteomes" id="UP000191272"/>
    </source>
</evidence>
<keyword evidence="2" id="KW-1185">Reference proteome</keyword>
<organism evidence="1 2">
    <name type="scientific">Neisseria mucosa</name>
    <dbReference type="NCBI Taxonomy" id="488"/>
    <lineage>
        <taxon>Bacteria</taxon>
        <taxon>Pseudomonadati</taxon>
        <taxon>Pseudomonadota</taxon>
        <taxon>Betaproteobacteria</taxon>
        <taxon>Neisseriales</taxon>
        <taxon>Neisseriaceae</taxon>
        <taxon>Neisseria</taxon>
    </lineage>
</organism>
<sequence>MSTNRKSTACKARCSTANKTSKPCKGNWGECDNLDNRVEALNYSGLNLNQYGVASPCPDLNLIHYKYKKDITLVLNEVL</sequence>
<dbReference type="EMBL" id="CP020452">
    <property type="protein sequence ID" value="ARC51567.1"/>
    <property type="molecule type" value="Genomic_DNA"/>
</dbReference>
<evidence type="ECO:0000313" key="1">
    <source>
        <dbReference type="EMBL" id="ARC51567.1"/>
    </source>
</evidence>
<protein>
    <submittedName>
        <fullName evidence="1">Uncharacterized protein</fullName>
    </submittedName>
</protein>
<accession>A0ABM6JE12</accession>
<name>A0ABM6JE12_NEIMU</name>
<dbReference type="Proteomes" id="UP000191272">
    <property type="component" value="Chromosome"/>
</dbReference>